<dbReference type="InParanoid" id="A0A1Y2H0L4"/>
<name>A0A1Y2H0L4_9FUNG</name>
<keyword evidence="1" id="KW-0812">Transmembrane</keyword>
<feature type="transmembrane region" description="Helical" evidence="1">
    <location>
        <begin position="37"/>
        <end position="56"/>
    </location>
</feature>
<dbReference type="EMBL" id="MCFF01000002">
    <property type="protein sequence ID" value="ORZ28097.1"/>
    <property type="molecule type" value="Genomic_DNA"/>
</dbReference>
<comment type="caution">
    <text evidence="2">The sequence shown here is derived from an EMBL/GenBank/DDBJ whole genome shotgun (WGS) entry which is preliminary data.</text>
</comment>
<reference evidence="2 3" key="1">
    <citation type="submission" date="2016-07" db="EMBL/GenBank/DDBJ databases">
        <title>Pervasive Adenine N6-methylation of Active Genes in Fungi.</title>
        <authorList>
            <consortium name="DOE Joint Genome Institute"/>
            <person name="Mondo S.J."/>
            <person name="Dannebaum R.O."/>
            <person name="Kuo R.C."/>
            <person name="Labutti K."/>
            <person name="Haridas S."/>
            <person name="Kuo A."/>
            <person name="Salamov A."/>
            <person name="Ahrendt S.R."/>
            <person name="Lipzen A."/>
            <person name="Sullivan W."/>
            <person name="Andreopoulos W.B."/>
            <person name="Clum A."/>
            <person name="Lindquist E."/>
            <person name="Daum C."/>
            <person name="Ramamoorthy G.K."/>
            <person name="Gryganskyi A."/>
            <person name="Culley D."/>
            <person name="Magnuson J.K."/>
            <person name="James T.Y."/>
            <person name="O'Malley M.A."/>
            <person name="Stajich J.E."/>
            <person name="Spatafora J.W."/>
            <person name="Visel A."/>
            <person name="Grigoriev I.V."/>
        </authorList>
    </citation>
    <scope>NUCLEOTIDE SEQUENCE [LARGE SCALE GENOMIC DNA]</scope>
    <source>
        <strain evidence="2 3">NRRL 3116</strain>
    </source>
</reference>
<evidence type="ECO:0000256" key="1">
    <source>
        <dbReference type="SAM" id="Phobius"/>
    </source>
</evidence>
<keyword evidence="3" id="KW-1185">Reference proteome</keyword>
<sequence>MLLLSIRLLGFFMWLSIISSIISNVRFMTSDVNLIRLLVLLPILCARLSVVTSIVSNKRYATALRVYWILVQSVQLIWLL</sequence>
<keyword evidence="1" id="KW-0472">Membrane</keyword>
<evidence type="ECO:0000313" key="2">
    <source>
        <dbReference type="EMBL" id="ORZ28097.1"/>
    </source>
</evidence>
<gene>
    <name evidence="2" type="ORF">BCR41DRAFT_344645</name>
</gene>
<accession>A0A1Y2H0L4</accession>
<dbReference type="Proteomes" id="UP000193648">
    <property type="component" value="Unassembled WGS sequence"/>
</dbReference>
<organism evidence="2 3">
    <name type="scientific">Lobosporangium transversale</name>
    <dbReference type="NCBI Taxonomy" id="64571"/>
    <lineage>
        <taxon>Eukaryota</taxon>
        <taxon>Fungi</taxon>
        <taxon>Fungi incertae sedis</taxon>
        <taxon>Mucoromycota</taxon>
        <taxon>Mortierellomycotina</taxon>
        <taxon>Mortierellomycetes</taxon>
        <taxon>Mortierellales</taxon>
        <taxon>Mortierellaceae</taxon>
        <taxon>Lobosporangium</taxon>
    </lineage>
</organism>
<dbReference type="RefSeq" id="XP_021885782.1">
    <property type="nucleotide sequence ID" value="XM_022022554.1"/>
</dbReference>
<feature type="transmembrane region" description="Helical" evidence="1">
    <location>
        <begin position="6"/>
        <end position="25"/>
    </location>
</feature>
<keyword evidence="1" id="KW-1133">Transmembrane helix</keyword>
<protein>
    <submittedName>
        <fullName evidence="2">Uncharacterized protein</fullName>
    </submittedName>
</protein>
<evidence type="ECO:0000313" key="3">
    <source>
        <dbReference type="Proteomes" id="UP000193648"/>
    </source>
</evidence>
<proteinExistence type="predicted"/>
<dbReference type="GeneID" id="33564398"/>
<dbReference type="AlphaFoldDB" id="A0A1Y2H0L4"/>